<proteinExistence type="predicted"/>
<evidence type="ECO:0000256" key="1">
    <source>
        <dbReference type="SAM" id="MobiDB-lite"/>
    </source>
</evidence>
<dbReference type="Proteomes" id="UP001224433">
    <property type="component" value="Plasmid unnamed1"/>
</dbReference>
<feature type="region of interest" description="Disordered" evidence="1">
    <location>
        <begin position="221"/>
        <end position="265"/>
    </location>
</feature>
<evidence type="ECO:0000313" key="3">
    <source>
        <dbReference type="Proteomes" id="UP001224433"/>
    </source>
</evidence>
<feature type="compositionally biased region" description="Basic and acidic residues" evidence="1">
    <location>
        <begin position="221"/>
        <end position="238"/>
    </location>
</feature>
<dbReference type="RefSeq" id="WP_306105257.1">
    <property type="nucleotide sequence ID" value="NZ_CP120984.1"/>
</dbReference>
<name>A0ABY9JT42_9ACTN</name>
<gene>
    <name evidence="2" type="ORF">P8A20_37195</name>
</gene>
<keyword evidence="2" id="KW-0614">Plasmid</keyword>
<accession>A0ABY9JT42</accession>
<keyword evidence="3" id="KW-1185">Reference proteome</keyword>
<geneLocation type="plasmid" evidence="2 3">
    <name>unnamed1</name>
</geneLocation>
<reference evidence="2 3" key="1">
    <citation type="submission" date="2023-03" db="EMBL/GenBank/DDBJ databases">
        <title>Isolation and description of six Streptomyces strains from soil environments, able to metabolize different microbial glucans.</title>
        <authorList>
            <person name="Widen T."/>
            <person name="Larsbrink J."/>
        </authorList>
    </citation>
    <scope>NUCLEOTIDE SEQUENCE [LARGE SCALE GENOMIC DNA]</scope>
    <source>
        <strain evidence="2 3">Alt3</strain>
        <plasmid evidence="2 3">unnamed1</plasmid>
    </source>
</reference>
<sequence>MSKKPNPFKDRQARRQGTAPLPEQQSAASIPADGNDSSGLPAGPQFAQGRPEKLMTLSDLPAPVETPHATGDLSDEEEQILALCLRGIAQFEDAWWVMGKAMANISSRRLYRKTHATFEGFARDVFKKSRPIAYEEMTSYAIGELLSARADKAFEGNSNGVSARADIPVIGKKVAGALNPVTKDYGPEASIAVHETIKDATGGTVTVKAIKGVVQQLPRKRAEELTREELTARARKAAEASSQDEEAEEAPLRQAVSRRTRQLADDLKRGRISRQELHGMFEVAFVDADDQRVYQALVRWMKDRETEPRE</sequence>
<protein>
    <submittedName>
        <fullName evidence="2">Uncharacterized protein</fullName>
    </submittedName>
</protein>
<feature type="region of interest" description="Disordered" evidence="1">
    <location>
        <begin position="1"/>
        <end position="53"/>
    </location>
</feature>
<evidence type="ECO:0000313" key="2">
    <source>
        <dbReference type="EMBL" id="WLQ69181.1"/>
    </source>
</evidence>
<dbReference type="EMBL" id="CP120984">
    <property type="protein sequence ID" value="WLQ69181.1"/>
    <property type="molecule type" value="Genomic_DNA"/>
</dbReference>
<organism evidence="2 3">
    <name type="scientific">Streptomyces glycanivorans</name>
    <dbReference type="NCBI Taxonomy" id="3033808"/>
    <lineage>
        <taxon>Bacteria</taxon>
        <taxon>Bacillati</taxon>
        <taxon>Actinomycetota</taxon>
        <taxon>Actinomycetes</taxon>
        <taxon>Kitasatosporales</taxon>
        <taxon>Streptomycetaceae</taxon>
        <taxon>Streptomyces</taxon>
    </lineage>
</organism>